<evidence type="ECO:0000313" key="2">
    <source>
        <dbReference type="EMBL" id="KAK1765379.1"/>
    </source>
</evidence>
<protein>
    <submittedName>
        <fullName evidence="2">Uncharacterized protein</fullName>
    </submittedName>
</protein>
<feature type="compositionally biased region" description="Basic and acidic residues" evidence="1">
    <location>
        <begin position="78"/>
        <end position="95"/>
    </location>
</feature>
<proteinExistence type="predicted"/>
<evidence type="ECO:0000313" key="3">
    <source>
        <dbReference type="Proteomes" id="UP001244011"/>
    </source>
</evidence>
<comment type="caution">
    <text evidence="2">The sequence shown here is derived from an EMBL/GenBank/DDBJ whole genome shotgun (WGS) entry which is preliminary data.</text>
</comment>
<keyword evidence="3" id="KW-1185">Reference proteome</keyword>
<evidence type="ECO:0000256" key="1">
    <source>
        <dbReference type="SAM" id="MobiDB-lite"/>
    </source>
</evidence>
<feature type="region of interest" description="Disordered" evidence="1">
    <location>
        <begin position="53"/>
        <end position="110"/>
    </location>
</feature>
<gene>
    <name evidence="2" type="ORF">QBC33DRAFT_516707</name>
</gene>
<accession>A0AAJ0BYE2</accession>
<dbReference type="RefSeq" id="XP_060281592.1">
    <property type="nucleotide sequence ID" value="XM_060426154.1"/>
</dbReference>
<organism evidence="2 3">
    <name type="scientific">Phialemonium atrogriseum</name>
    <dbReference type="NCBI Taxonomy" id="1093897"/>
    <lineage>
        <taxon>Eukaryota</taxon>
        <taxon>Fungi</taxon>
        <taxon>Dikarya</taxon>
        <taxon>Ascomycota</taxon>
        <taxon>Pezizomycotina</taxon>
        <taxon>Sordariomycetes</taxon>
        <taxon>Sordariomycetidae</taxon>
        <taxon>Cephalothecales</taxon>
        <taxon>Cephalothecaceae</taxon>
        <taxon>Phialemonium</taxon>
    </lineage>
</organism>
<dbReference type="AlphaFoldDB" id="A0AAJ0BYE2"/>
<name>A0AAJ0BYE2_9PEZI</name>
<dbReference type="EMBL" id="MU839015">
    <property type="protein sequence ID" value="KAK1765379.1"/>
    <property type="molecule type" value="Genomic_DNA"/>
</dbReference>
<reference evidence="2" key="1">
    <citation type="submission" date="2023-06" db="EMBL/GenBank/DDBJ databases">
        <title>Genome-scale phylogeny and comparative genomics of the fungal order Sordariales.</title>
        <authorList>
            <consortium name="Lawrence Berkeley National Laboratory"/>
            <person name="Hensen N."/>
            <person name="Bonometti L."/>
            <person name="Westerberg I."/>
            <person name="Brannstrom I.O."/>
            <person name="Guillou S."/>
            <person name="Cros-Aarteil S."/>
            <person name="Calhoun S."/>
            <person name="Haridas S."/>
            <person name="Kuo A."/>
            <person name="Mondo S."/>
            <person name="Pangilinan J."/>
            <person name="Riley R."/>
            <person name="Labutti K."/>
            <person name="Andreopoulos B."/>
            <person name="Lipzen A."/>
            <person name="Chen C."/>
            <person name="Yanf M."/>
            <person name="Daum C."/>
            <person name="Ng V."/>
            <person name="Clum A."/>
            <person name="Steindorff A."/>
            <person name="Ohm R."/>
            <person name="Martin F."/>
            <person name="Silar P."/>
            <person name="Natvig D."/>
            <person name="Lalanne C."/>
            <person name="Gautier V."/>
            <person name="Ament-Velasquez S.L."/>
            <person name="Kruys A."/>
            <person name="Hutchinson M.I."/>
            <person name="Powell A.J."/>
            <person name="Barry K."/>
            <person name="Miller A.N."/>
            <person name="Grigoriev I.V."/>
            <person name="Debuchy R."/>
            <person name="Gladieux P."/>
            <person name="Thoren M.H."/>
            <person name="Johannesson H."/>
        </authorList>
    </citation>
    <scope>NUCLEOTIDE SEQUENCE</scope>
    <source>
        <strain evidence="2">8032-3</strain>
    </source>
</reference>
<dbReference type="Proteomes" id="UP001244011">
    <property type="component" value="Unassembled WGS sequence"/>
</dbReference>
<sequence>MPSPQNPPPGYTTRPYLLVPNFHVTDPSVCEMGLGDHPWMVATVIEDDDLMFGGKPLSTWYEEERRRQSMGSSDEEEERRGRTRDRPRACHDGHDHKNRHHGHKANKEAK</sequence>
<dbReference type="GeneID" id="85309341"/>